<accession>A0A026W590</accession>
<evidence type="ECO:0000313" key="1">
    <source>
        <dbReference type="EMBL" id="EZA51163.1"/>
    </source>
</evidence>
<dbReference type="EMBL" id="KK107411">
    <property type="protein sequence ID" value="EZA51163.1"/>
    <property type="molecule type" value="Genomic_DNA"/>
</dbReference>
<keyword evidence="2" id="KW-1185">Reference proteome</keyword>
<organism evidence="1 2">
    <name type="scientific">Ooceraea biroi</name>
    <name type="common">Clonal raider ant</name>
    <name type="synonym">Cerapachys biroi</name>
    <dbReference type="NCBI Taxonomy" id="2015173"/>
    <lineage>
        <taxon>Eukaryota</taxon>
        <taxon>Metazoa</taxon>
        <taxon>Ecdysozoa</taxon>
        <taxon>Arthropoda</taxon>
        <taxon>Hexapoda</taxon>
        <taxon>Insecta</taxon>
        <taxon>Pterygota</taxon>
        <taxon>Neoptera</taxon>
        <taxon>Endopterygota</taxon>
        <taxon>Hymenoptera</taxon>
        <taxon>Apocrita</taxon>
        <taxon>Aculeata</taxon>
        <taxon>Formicoidea</taxon>
        <taxon>Formicidae</taxon>
        <taxon>Dorylinae</taxon>
        <taxon>Ooceraea</taxon>
    </lineage>
</organism>
<sequence length="72" mass="8094">MATFTDDTDIQAREKMVKEIAKTSDSIRKKHRALKTGKMVEDAALERHFRPIIGPLPKLVDNTTDDTSSPLI</sequence>
<proteinExistence type="predicted"/>
<protein>
    <submittedName>
        <fullName evidence="1">Uncharacterized protein</fullName>
    </submittedName>
</protein>
<dbReference type="Proteomes" id="UP000053097">
    <property type="component" value="Unassembled WGS sequence"/>
</dbReference>
<dbReference type="AlphaFoldDB" id="A0A026W590"/>
<reference evidence="1 2" key="1">
    <citation type="journal article" date="2014" name="Curr. Biol.">
        <title>The genome of the clonal raider ant Cerapachys biroi.</title>
        <authorList>
            <person name="Oxley P.R."/>
            <person name="Ji L."/>
            <person name="Fetter-Pruneda I."/>
            <person name="McKenzie S.K."/>
            <person name="Li C."/>
            <person name="Hu H."/>
            <person name="Zhang G."/>
            <person name="Kronauer D.J."/>
        </authorList>
    </citation>
    <scope>NUCLEOTIDE SEQUENCE [LARGE SCALE GENOMIC DNA]</scope>
</reference>
<name>A0A026W590_OOCBI</name>
<gene>
    <name evidence="1" type="ORF">X777_10294</name>
</gene>
<evidence type="ECO:0000313" key="2">
    <source>
        <dbReference type="Proteomes" id="UP000053097"/>
    </source>
</evidence>